<name>A0ABZ0RHT4_9BACT</name>
<dbReference type="InterPro" id="IPR010099">
    <property type="entry name" value="SDR39U1"/>
</dbReference>
<dbReference type="InterPro" id="IPR013549">
    <property type="entry name" value="DUF1731"/>
</dbReference>
<evidence type="ECO:0000259" key="2">
    <source>
        <dbReference type="Pfam" id="PF01370"/>
    </source>
</evidence>
<evidence type="ECO:0000256" key="1">
    <source>
        <dbReference type="ARBA" id="ARBA00009353"/>
    </source>
</evidence>
<feature type="domain" description="NAD-dependent epimerase/dehydratase" evidence="2">
    <location>
        <begin position="7"/>
        <end position="211"/>
    </location>
</feature>
<dbReference type="InterPro" id="IPR036291">
    <property type="entry name" value="NAD(P)-bd_dom_sf"/>
</dbReference>
<evidence type="ECO:0000313" key="4">
    <source>
        <dbReference type="EMBL" id="WPJ94633.1"/>
    </source>
</evidence>
<dbReference type="PANTHER" id="PTHR11092">
    <property type="entry name" value="SUGAR NUCLEOTIDE EPIMERASE RELATED"/>
    <property type="match status" value="1"/>
</dbReference>
<reference evidence="4 5" key="1">
    <citation type="submission" date="2023-11" db="EMBL/GenBank/DDBJ databases">
        <title>Coraliomargarita sp. nov., isolated from marine algae.</title>
        <authorList>
            <person name="Lee J.K."/>
            <person name="Baek J.H."/>
            <person name="Kim J.M."/>
            <person name="Choi D.G."/>
            <person name="Jeon C.O."/>
        </authorList>
    </citation>
    <scope>NUCLEOTIDE SEQUENCE [LARGE SCALE GENOMIC DNA]</scope>
    <source>
        <strain evidence="4 5">J2-16</strain>
    </source>
</reference>
<dbReference type="InterPro" id="IPR001509">
    <property type="entry name" value="Epimerase_deHydtase"/>
</dbReference>
<dbReference type="NCBIfam" id="TIGR01777">
    <property type="entry name" value="yfcH"/>
    <property type="match status" value="1"/>
</dbReference>
<gene>
    <name evidence="4" type="ORF">SH580_14450</name>
</gene>
<dbReference type="Pfam" id="PF08338">
    <property type="entry name" value="DUF1731"/>
    <property type="match status" value="1"/>
</dbReference>
<feature type="domain" description="DUF1731" evidence="3">
    <location>
        <begin position="247"/>
        <end position="291"/>
    </location>
</feature>
<dbReference type="Pfam" id="PF01370">
    <property type="entry name" value="Epimerase"/>
    <property type="match status" value="1"/>
</dbReference>
<evidence type="ECO:0000259" key="3">
    <source>
        <dbReference type="Pfam" id="PF08338"/>
    </source>
</evidence>
<dbReference type="SUPFAM" id="SSF51735">
    <property type="entry name" value="NAD(P)-binding Rossmann-fold domains"/>
    <property type="match status" value="1"/>
</dbReference>
<dbReference type="EMBL" id="CP138858">
    <property type="protein sequence ID" value="WPJ94633.1"/>
    <property type="molecule type" value="Genomic_DNA"/>
</dbReference>
<dbReference type="RefSeq" id="WP_319831549.1">
    <property type="nucleotide sequence ID" value="NZ_CP138858.1"/>
</dbReference>
<dbReference type="PANTHER" id="PTHR11092:SF0">
    <property type="entry name" value="EPIMERASE FAMILY PROTEIN SDR39U1"/>
    <property type="match status" value="1"/>
</dbReference>
<accession>A0ABZ0RHT4</accession>
<dbReference type="Gene3D" id="3.40.50.720">
    <property type="entry name" value="NAD(P)-binding Rossmann-like Domain"/>
    <property type="match status" value="1"/>
</dbReference>
<proteinExistence type="inferred from homology"/>
<dbReference type="CDD" id="cd05242">
    <property type="entry name" value="SDR_a8"/>
    <property type="match status" value="1"/>
</dbReference>
<keyword evidence="5" id="KW-1185">Reference proteome</keyword>
<sequence length="296" mass="31362">MSPSLTILISGATGLIGKPLCAALQARGHQIRTLSRSKHGDVQWDVDAGRLDAAALNGVDAVIHLAGESVVQRWTAAAKERILQSRVQSTRLLVDAILQQAPGPAFISASGISYYGTDLEAWADESSPMGDGFLAEVTQQWEAAARPLSEAGIRTAFMRTGIVLSGQGGALAKMLTPFRLGVGGRIGNGQQQMSWISLPDLVQAYIFAVENESVCGAINAVAPLPVSNAEFTATLGTILGRPTVFPVPAAIVKMIFGEMGEETVLSNLAVRPQRLTELGFEWQHPELESALLAAIH</sequence>
<evidence type="ECO:0000313" key="5">
    <source>
        <dbReference type="Proteomes" id="UP001324993"/>
    </source>
</evidence>
<protein>
    <submittedName>
        <fullName evidence="4">TIGR01777 family oxidoreductase</fullName>
    </submittedName>
</protein>
<organism evidence="4 5">
    <name type="scientific">Coraliomargarita algicola</name>
    <dbReference type="NCBI Taxonomy" id="3092156"/>
    <lineage>
        <taxon>Bacteria</taxon>
        <taxon>Pseudomonadati</taxon>
        <taxon>Verrucomicrobiota</taxon>
        <taxon>Opitutia</taxon>
        <taxon>Puniceicoccales</taxon>
        <taxon>Coraliomargaritaceae</taxon>
        <taxon>Coraliomargarita</taxon>
    </lineage>
</organism>
<dbReference type="Proteomes" id="UP001324993">
    <property type="component" value="Chromosome"/>
</dbReference>
<comment type="similarity">
    <text evidence="1">Belongs to the NAD(P)-dependent epimerase/dehydratase family. SDR39U1 subfamily.</text>
</comment>